<comment type="caution">
    <text evidence="6">The sequence shown here is derived from an EMBL/GenBank/DDBJ whole genome shotgun (WGS) entry which is preliminary data.</text>
</comment>
<dbReference type="Proteomes" id="UP000054695">
    <property type="component" value="Unassembled WGS sequence"/>
</dbReference>
<reference evidence="6 7" key="1">
    <citation type="submission" date="2015-11" db="EMBL/GenBank/DDBJ databases">
        <title>Genomic analysis of 38 Legionella species identifies large and diverse effector repertoires.</title>
        <authorList>
            <person name="Burstein D."/>
            <person name="Amaro F."/>
            <person name="Zusman T."/>
            <person name="Lifshitz Z."/>
            <person name="Cohen O."/>
            <person name="Gilbert J.A."/>
            <person name="Pupko T."/>
            <person name="Shuman H.A."/>
            <person name="Segal G."/>
        </authorList>
    </citation>
    <scope>NUCLEOTIDE SEQUENCE [LARGE SCALE GENOMIC DNA]</scope>
    <source>
        <strain evidence="6 7">WIGA</strain>
    </source>
</reference>
<dbReference type="InterPro" id="IPR058625">
    <property type="entry name" value="MdtA-like_BSH"/>
</dbReference>
<name>A0A0W0RIV8_LEGBO</name>
<evidence type="ECO:0000313" key="7">
    <source>
        <dbReference type="Proteomes" id="UP000054695"/>
    </source>
</evidence>
<feature type="domain" description="Multidrug resistance protein MdtA-like alpha-helical hairpin" evidence="4">
    <location>
        <begin position="118"/>
        <end position="195"/>
    </location>
</feature>
<sequence>MMHDKKSKQLLGIAVIILAILSFLLWQYFRPKELSSDFASGNGRIEAIEVDIDTKIAGRIKSILVDEGDFVKTDQVLAIMDTDSLEAQLREAQAKYKEAQSKVISAQHQVIQRKNEKEVAQATVAQRQAELNLAKNRLSRVQKLVAKGVASVDSLDEASALFYSAEAVFKAANAQVAEKDAMIATAEAQVDGAELSVDAAAATVERLKVDIKDSTLVAPIDGRIQFRVAQPGEVLAAGGKVLNMVDLTNVYMVFFLPTEQAGRVRMGAPVHLVLDAIPQYVIPAKVTFVADVAQFTPKTVETASERQKLMFRVKARIAPELLKKHIHAVKTGLPGMAYVQLNLKSKWPANLQVNVPNERR</sequence>
<dbReference type="Gene3D" id="1.10.287.470">
    <property type="entry name" value="Helix hairpin bin"/>
    <property type="match status" value="3"/>
</dbReference>
<dbReference type="GO" id="GO:0055085">
    <property type="term" value="P:transmembrane transport"/>
    <property type="evidence" value="ECO:0007669"/>
    <property type="project" value="InterPro"/>
</dbReference>
<evidence type="ECO:0000313" key="6">
    <source>
        <dbReference type="EMBL" id="KTC70995.1"/>
    </source>
</evidence>
<dbReference type="PANTHER" id="PTHR30438">
    <property type="entry name" value="36 KDA ANTIGEN-RELATED"/>
    <property type="match status" value="1"/>
</dbReference>
<evidence type="ECO:0000256" key="3">
    <source>
        <dbReference type="SAM" id="Phobius"/>
    </source>
</evidence>
<dbReference type="Pfam" id="PF25876">
    <property type="entry name" value="HH_MFP_RND"/>
    <property type="match status" value="1"/>
</dbReference>
<dbReference type="EMBL" id="LNXU01000032">
    <property type="protein sequence ID" value="KTC70995.1"/>
    <property type="molecule type" value="Genomic_DNA"/>
</dbReference>
<accession>A0A0W0RIV8</accession>
<evidence type="ECO:0000259" key="5">
    <source>
        <dbReference type="Pfam" id="PF25917"/>
    </source>
</evidence>
<evidence type="ECO:0000256" key="1">
    <source>
        <dbReference type="ARBA" id="ARBA00009477"/>
    </source>
</evidence>
<dbReference type="RefSeq" id="WP_058460176.1">
    <property type="nucleotide sequence ID" value="NZ_CAAAIY010000005.1"/>
</dbReference>
<organism evidence="6 7">
    <name type="scientific">Legionella bozemanae</name>
    <name type="common">Fluoribacter bozemanae</name>
    <dbReference type="NCBI Taxonomy" id="447"/>
    <lineage>
        <taxon>Bacteria</taxon>
        <taxon>Pseudomonadati</taxon>
        <taxon>Pseudomonadota</taxon>
        <taxon>Gammaproteobacteria</taxon>
        <taxon>Legionellales</taxon>
        <taxon>Legionellaceae</taxon>
        <taxon>Legionella</taxon>
    </lineage>
</organism>
<keyword evidence="7" id="KW-1185">Reference proteome</keyword>
<feature type="domain" description="Multidrug resistance protein MdtA-like barrel-sandwich hybrid" evidence="5">
    <location>
        <begin position="50"/>
        <end position="243"/>
    </location>
</feature>
<dbReference type="GO" id="GO:0005886">
    <property type="term" value="C:plasma membrane"/>
    <property type="evidence" value="ECO:0007669"/>
    <property type="project" value="TreeGrafter"/>
</dbReference>
<evidence type="ECO:0000259" key="4">
    <source>
        <dbReference type="Pfam" id="PF25876"/>
    </source>
</evidence>
<gene>
    <name evidence="6" type="ORF">Lboz_2572</name>
</gene>
<dbReference type="Pfam" id="PF25917">
    <property type="entry name" value="BSH_RND"/>
    <property type="match status" value="1"/>
</dbReference>
<keyword evidence="2" id="KW-0175">Coiled coil</keyword>
<dbReference type="Gene3D" id="2.40.50.100">
    <property type="match status" value="2"/>
</dbReference>
<dbReference type="AlphaFoldDB" id="A0A0W0RIV8"/>
<dbReference type="OrthoDB" id="9778236at2"/>
<keyword evidence="3" id="KW-1133">Transmembrane helix</keyword>
<keyword evidence="3" id="KW-0812">Transmembrane</keyword>
<dbReference type="STRING" id="447.Lboz_2572"/>
<dbReference type="PATRIC" id="fig|447.4.peg.2731"/>
<dbReference type="Gene3D" id="2.40.30.170">
    <property type="match status" value="1"/>
</dbReference>
<evidence type="ECO:0000256" key="2">
    <source>
        <dbReference type="SAM" id="Coils"/>
    </source>
</evidence>
<proteinExistence type="inferred from homology"/>
<comment type="similarity">
    <text evidence="1">Belongs to the membrane fusion protein (MFP) (TC 8.A.1) family.</text>
</comment>
<dbReference type="InterPro" id="IPR058624">
    <property type="entry name" value="MdtA-like_HH"/>
</dbReference>
<keyword evidence="3" id="KW-0472">Membrane</keyword>
<protein>
    <submittedName>
        <fullName evidence="6">HlyD family secretion protein</fullName>
    </submittedName>
</protein>
<dbReference type="SUPFAM" id="SSF111369">
    <property type="entry name" value="HlyD-like secretion proteins"/>
    <property type="match status" value="3"/>
</dbReference>
<feature type="transmembrane region" description="Helical" evidence="3">
    <location>
        <begin position="10"/>
        <end position="29"/>
    </location>
</feature>
<feature type="coiled-coil region" evidence="2">
    <location>
        <begin position="82"/>
        <end position="109"/>
    </location>
</feature>
<dbReference type="PANTHER" id="PTHR30438:SF2">
    <property type="entry name" value="MEMBRANE PROTEIN"/>
    <property type="match status" value="1"/>
</dbReference>